<evidence type="ECO:0000313" key="9">
    <source>
        <dbReference type="Proteomes" id="UP001597469"/>
    </source>
</evidence>
<comment type="subcellular location">
    <subcellularLocation>
        <location evidence="1">Cell membrane</location>
        <topology evidence="1">Multi-pass membrane protein</topology>
    </subcellularLocation>
</comment>
<keyword evidence="4 7" id="KW-0812">Transmembrane</keyword>
<name>A0ABW5M8X0_9BACT</name>
<organism evidence="8 9">
    <name type="scientific">Spirosoma soli</name>
    <dbReference type="NCBI Taxonomy" id="1770529"/>
    <lineage>
        <taxon>Bacteria</taxon>
        <taxon>Pseudomonadati</taxon>
        <taxon>Bacteroidota</taxon>
        <taxon>Cytophagia</taxon>
        <taxon>Cytophagales</taxon>
        <taxon>Cytophagaceae</taxon>
        <taxon>Spirosoma</taxon>
    </lineage>
</organism>
<evidence type="ECO:0000256" key="1">
    <source>
        <dbReference type="ARBA" id="ARBA00004651"/>
    </source>
</evidence>
<keyword evidence="3" id="KW-0808">Transferase</keyword>
<feature type="transmembrane region" description="Helical" evidence="7">
    <location>
        <begin position="219"/>
        <end position="242"/>
    </location>
</feature>
<accession>A0ABW5M8X0</accession>
<dbReference type="Pfam" id="PF00953">
    <property type="entry name" value="Glycos_transf_4"/>
    <property type="match status" value="1"/>
</dbReference>
<dbReference type="EMBL" id="JBHULN010000018">
    <property type="protein sequence ID" value="MFD2573468.1"/>
    <property type="molecule type" value="Genomic_DNA"/>
</dbReference>
<evidence type="ECO:0008006" key="10">
    <source>
        <dbReference type="Google" id="ProtNLM"/>
    </source>
</evidence>
<dbReference type="PANTHER" id="PTHR22926">
    <property type="entry name" value="PHOSPHO-N-ACETYLMURAMOYL-PENTAPEPTIDE-TRANSFERASE"/>
    <property type="match status" value="1"/>
</dbReference>
<gene>
    <name evidence="8" type="ORF">ACFSUS_22705</name>
</gene>
<feature type="transmembrane region" description="Helical" evidence="7">
    <location>
        <begin position="6"/>
        <end position="23"/>
    </location>
</feature>
<keyword evidence="6 7" id="KW-0472">Membrane</keyword>
<feature type="transmembrane region" description="Helical" evidence="7">
    <location>
        <begin position="44"/>
        <end position="61"/>
    </location>
</feature>
<dbReference type="PANTHER" id="PTHR22926:SF3">
    <property type="entry name" value="UNDECAPRENYL-PHOSPHATE ALPHA-N-ACETYLGLUCOSAMINYL 1-PHOSPHATE TRANSFERASE"/>
    <property type="match status" value="1"/>
</dbReference>
<reference evidence="9" key="1">
    <citation type="journal article" date="2019" name="Int. J. Syst. Evol. Microbiol.">
        <title>The Global Catalogue of Microorganisms (GCM) 10K type strain sequencing project: providing services to taxonomists for standard genome sequencing and annotation.</title>
        <authorList>
            <consortium name="The Broad Institute Genomics Platform"/>
            <consortium name="The Broad Institute Genome Sequencing Center for Infectious Disease"/>
            <person name="Wu L."/>
            <person name="Ma J."/>
        </authorList>
    </citation>
    <scope>NUCLEOTIDE SEQUENCE [LARGE SCALE GENOMIC DNA]</scope>
    <source>
        <strain evidence="9">KCTC 42805</strain>
    </source>
</reference>
<feature type="transmembrane region" description="Helical" evidence="7">
    <location>
        <begin position="140"/>
        <end position="157"/>
    </location>
</feature>
<evidence type="ECO:0000313" key="8">
    <source>
        <dbReference type="EMBL" id="MFD2573468.1"/>
    </source>
</evidence>
<feature type="transmembrane region" description="Helical" evidence="7">
    <location>
        <begin position="267"/>
        <end position="288"/>
    </location>
</feature>
<feature type="transmembrane region" description="Helical" evidence="7">
    <location>
        <begin position="169"/>
        <end position="185"/>
    </location>
</feature>
<dbReference type="RefSeq" id="WP_381526174.1">
    <property type="nucleotide sequence ID" value="NZ_JBHULN010000018.1"/>
</dbReference>
<feature type="transmembrane region" description="Helical" evidence="7">
    <location>
        <begin position="67"/>
        <end position="83"/>
    </location>
</feature>
<evidence type="ECO:0000256" key="3">
    <source>
        <dbReference type="ARBA" id="ARBA00022679"/>
    </source>
</evidence>
<sequence length="321" mass="35802">MNITFYLFLTLILLGAELLYLRLARHFSIIDVPNERSSHTSLTTIRGGGILFWVAALGVFIYTDYGYSSFFLGLTLAAAISFLDDLHSVPNRYRIGIQFIAVSLLLRETGVFPNENWMLLVALVVGVGILNAYNFMDGINGITAFYSLVTVGTIWYWQSQTAVEPDDSLFAFMTIALLIFTYFNARRQAVCFAGDVGSVSIAFVILYALLQLINQQQTYLPVLLLAVYGVDSVLTIGHRLCLGENIFRAHRLHLFQLLVHRLQWPHLWVSALYAGVQLGINGLVLLLVDSPLTTQLVAAVLVLSALVITYVLAKRQIMSRC</sequence>
<evidence type="ECO:0000256" key="7">
    <source>
        <dbReference type="SAM" id="Phobius"/>
    </source>
</evidence>
<feature type="transmembrane region" description="Helical" evidence="7">
    <location>
        <begin position="294"/>
        <end position="313"/>
    </location>
</feature>
<comment type="caution">
    <text evidence="8">The sequence shown here is derived from an EMBL/GenBank/DDBJ whole genome shotgun (WGS) entry which is preliminary data.</text>
</comment>
<keyword evidence="9" id="KW-1185">Reference proteome</keyword>
<protein>
    <recommendedName>
        <fullName evidence="10">UDP-GlcNAc--UDP-phosphate GlcNAc-1-phosphate transferase</fullName>
    </recommendedName>
</protein>
<feature type="transmembrane region" description="Helical" evidence="7">
    <location>
        <begin position="192"/>
        <end position="213"/>
    </location>
</feature>
<evidence type="ECO:0000256" key="4">
    <source>
        <dbReference type="ARBA" id="ARBA00022692"/>
    </source>
</evidence>
<keyword evidence="2" id="KW-1003">Cell membrane</keyword>
<dbReference type="Proteomes" id="UP001597469">
    <property type="component" value="Unassembled WGS sequence"/>
</dbReference>
<dbReference type="InterPro" id="IPR000715">
    <property type="entry name" value="Glycosyl_transferase_4"/>
</dbReference>
<feature type="transmembrane region" description="Helical" evidence="7">
    <location>
        <begin position="117"/>
        <end position="133"/>
    </location>
</feature>
<evidence type="ECO:0000256" key="6">
    <source>
        <dbReference type="ARBA" id="ARBA00023136"/>
    </source>
</evidence>
<proteinExistence type="predicted"/>
<keyword evidence="5 7" id="KW-1133">Transmembrane helix</keyword>
<evidence type="ECO:0000256" key="2">
    <source>
        <dbReference type="ARBA" id="ARBA00022475"/>
    </source>
</evidence>
<evidence type="ECO:0000256" key="5">
    <source>
        <dbReference type="ARBA" id="ARBA00022989"/>
    </source>
</evidence>